<protein>
    <submittedName>
        <fullName evidence="1">Uncharacterized protein</fullName>
    </submittedName>
</protein>
<evidence type="ECO:0000313" key="2">
    <source>
        <dbReference type="Proteomes" id="UP000479000"/>
    </source>
</evidence>
<sequence length="99" mass="11190">MVGDHIRGHREGEIIAMPRDARVIDNVDLRLHTYKGHPPEVFLEKYFLLPGSMMNFGEDLNGAAVLSSLLLPSSTLWLRSSIDWLSALDRFGIYFSIDS</sequence>
<name>A0A6H5HKV6_9HEMI</name>
<gene>
    <name evidence="1" type="ORF">NTEN_LOCUS22403</name>
</gene>
<dbReference type="AlphaFoldDB" id="A0A6H5HKV6"/>
<dbReference type="Proteomes" id="UP000479000">
    <property type="component" value="Unassembled WGS sequence"/>
</dbReference>
<feature type="non-terminal residue" evidence="1">
    <location>
        <position position="99"/>
    </location>
</feature>
<dbReference type="EMBL" id="CADCXU010032995">
    <property type="protein sequence ID" value="CAB0018566.1"/>
    <property type="molecule type" value="Genomic_DNA"/>
</dbReference>
<evidence type="ECO:0000313" key="1">
    <source>
        <dbReference type="EMBL" id="CAB0018566.1"/>
    </source>
</evidence>
<accession>A0A6H5HKV6</accession>
<keyword evidence="2" id="KW-1185">Reference proteome</keyword>
<proteinExistence type="predicted"/>
<organism evidence="1 2">
    <name type="scientific">Nesidiocoris tenuis</name>
    <dbReference type="NCBI Taxonomy" id="355587"/>
    <lineage>
        <taxon>Eukaryota</taxon>
        <taxon>Metazoa</taxon>
        <taxon>Ecdysozoa</taxon>
        <taxon>Arthropoda</taxon>
        <taxon>Hexapoda</taxon>
        <taxon>Insecta</taxon>
        <taxon>Pterygota</taxon>
        <taxon>Neoptera</taxon>
        <taxon>Paraneoptera</taxon>
        <taxon>Hemiptera</taxon>
        <taxon>Heteroptera</taxon>
        <taxon>Panheteroptera</taxon>
        <taxon>Cimicomorpha</taxon>
        <taxon>Miridae</taxon>
        <taxon>Dicyphina</taxon>
        <taxon>Nesidiocoris</taxon>
    </lineage>
</organism>
<reference evidence="1 2" key="1">
    <citation type="submission" date="2020-02" db="EMBL/GenBank/DDBJ databases">
        <authorList>
            <person name="Ferguson B K."/>
        </authorList>
    </citation>
    <scope>NUCLEOTIDE SEQUENCE [LARGE SCALE GENOMIC DNA]</scope>
</reference>